<dbReference type="InterPro" id="IPR036812">
    <property type="entry name" value="NAD(P)_OxRdtase_dom_sf"/>
</dbReference>
<dbReference type="InterPro" id="IPR023210">
    <property type="entry name" value="NADP_OxRdtase_dom"/>
</dbReference>
<reference evidence="12" key="1">
    <citation type="journal article" date="2019" name="Beilstein J. Org. Chem.">
        <title>Nanangenines: drimane sesquiterpenoids as the dominant metabolite cohort of a novel Australian fungus, Aspergillus nanangensis.</title>
        <authorList>
            <person name="Lacey H.J."/>
            <person name="Gilchrist C.L.M."/>
            <person name="Crombie A."/>
            <person name="Kalaitzis J.A."/>
            <person name="Vuong D."/>
            <person name="Rutledge P.J."/>
            <person name="Turner P."/>
            <person name="Pitt J.I."/>
            <person name="Lacey E."/>
            <person name="Chooi Y.H."/>
            <person name="Piggott A.M."/>
        </authorList>
    </citation>
    <scope>NUCLEOTIDE SEQUENCE</scope>
    <source>
        <strain evidence="12">MST-FP2251</strain>
    </source>
</reference>
<evidence type="ECO:0000256" key="4">
    <source>
        <dbReference type="ARBA" id="ARBA00022629"/>
    </source>
</evidence>
<dbReference type="PANTHER" id="PTHR11732">
    <property type="entry name" value="ALDO/KETO REDUCTASE"/>
    <property type="match status" value="1"/>
</dbReference>
<dbReference type="GO" id="GO:0016491">
    <property type="term" value="F:oxidoreductase activity"/>
    <property type="evidence" value="ECO:0007669"/>
    <property type="project" value="UniProtKB-KW"/>
</dbReference>
<comment type="similarity">
    <text evidence="2">Belongs to the aldo/keto reductase family.</text>
</comment>
<dbReference type="InterPro" id="IPR020471">
    <property type="entry name" value="AKR"/>
</dbReference>
<evidence type="ECO:0000256" key="8">
    <source>
        <dbReference type="ARBA" id="ARBA00047534"/>
    </source>
</evidence>
<keyword evidence="5" id="KW-0560">Oxidoreductase</keyword>
<comment type="catalytic activity">
    <reaction evidence="9">
        <text>xylitol + NAD(+) = D-xylose + NADH + H(+)</text>
        <dbReference type="Rhea" id="RHEA:27441"/>
        <dbReference type="ChEBI" id="CHEBI:15378"/>
        <dbReference type="ChEBI" id="CHEBI:17151"/>
        <dbReference type="ChEBI" id="CHEBI:53455"/>
        <dbReference type="ChEBI" id="CHEBI:57540"/>
        <dbReference type="ChEBI" id="CHEBI:57945"/>
        <dbReference type="EC" id="1.1.1.307"/>
    </reaction>
</comment>
<dbReference type="PRINTS" id="PR00069">
    <property type="entry name" value="ALDKETRDTASE"/>
</dbReference>
<feature type="domain" description="NADP-dependent oxidoreductase" evidence="11">
    <location>
        <begin position="18"/>
        <end position="297"/>
    </location>
</feature>
<feature type="region of interest" description="Disordered" evidence="10">
    <location>
        <begin position="591"/>
        <end position="615"/>
    </location>
</feature>
<comment type="pathway">
    <text evidence="1">Carbohydrate metabolism; D-xylose degradation.</text>
</comment>
<dbReference type="Gene3D" id="3.20.20.100">
    <property type="entry name" value="NADP-dependent oxidoreductase domain"/>
    <property type="match status" value="1"/>
</dbReference>
<evidence type="ECO:0000256" key="5">
    <source>
        <dbReference type="ARBA" id="ARBA00023002"/>
    </source>
</evidence>
<evidence type="ECO:0000313" key="13">
    <source>
        <dbReference type="Proteomes" id="UP001194746"/>
    </source>
</evidence>
<dbReference type="EMBL" id="VCAU01000008">
    <property type="protein sequence ID" value="KAF9893311.1"/>
    <property type="molecule type" value="Genomic_DNA"/>
</dbReference>
<dbReference type="Pfam" id="PF00248">
    <property type="entry name" value="Aldo_ket_red"/>
    <property type="match status" value="1"/>
</dbReference>
<sequence length="615" mass="68935">MSLGKQVTLSSGLPIPQLGFGTWQSAPGQVGEAVYQALKAGYRHLDLATIYQNQKEVADGIKRAYKDVAGLKREDLFITSKLWNSQHHPDVVEKALDECLAELELDYLDLYLVHWPVAFKTGSELFPLVAGSSVEGGDCDIEDNISIVDTWKAMTKLPKSKARTIGVSNHMVPHLEAIINGSGVVPAVNQIERHPVLQSNELIDYCAKKNIHITAYSAFGNNMIGEPLLITHPAVKAVAETASKRLGKEVSPAQVILAWSQVGGHSVIPKSVTASRIAANFQEIELTAEEIAQVSALGQNRRRYNIPYVANKPRWNIDCFGIPCQPKKIPRQAFRLQLMSNLEPVIVGLAPGLLTAKNREWDPNSSLSKQEQHRALLDKWIRMGRFKRYPYFDDPPPPEEIPAHVPRDLIPYSDRANNGQKSSTLWIRTWYGDPSDPASQTAADTAYKKLILYVMKEGDPDYEYDWLDTEFLFDNKDEMDDPDSPDIVDGNALGTPGSVPSYLFRALLRCPDQFDGITAVHLRPKLEGEYYEHLDEHQCLLVMVADRKACEEGWVLYLAVNHKGRVLPFRFRDPATWANQYEANWLDGQALDENTDDPMREEEGCLHPGDGWAQN</sequence>
<name>A0AAD4CV59_ASPNN</name>
<dbReference type="AlphaFoldDB" id="A0AAD4CV59"/>
<keyword evidence="6" id="KW-0520">NAD</keyword>
<comment type="function">
    <text evidence="7">Catalyzes the initial reaction in the xylose utilization pathway by reducing D-xylose into xylitol. Xylose is a major component of hemicelluloses such as xylan. Most fungi utilize D-xylose via three enzymatic reactions, xylose reductase (XR), xylitol dehydrogenase (XDH), and xylulokinase, to form xylulose 5-phosphate, which enters pentose phosphate pathway.</text>
</comment>
<protein>
    <recommendedName>
        <fullName evidence="3">D-xylose reductase [NAD(P)H]</fullName>
        <ecNumber evidence="3">1.1.1.307</ecNumber>
    </recommendedName>
</protein>
<proteinExistence type="inferred from homology"/>
<evidence type="ECO:0000256" key="7">
    <source>
        <dbReference type="ARBA" id="ARBA00025065"/>
    </source>
</evidence>
<gene>
    <name evidence="12" type="ORF">FE257_011741</name>
</gene>
<evidence type="ECO:0000256" key="3">
    <source>
        <dbReference type="ARBA" id="ARBA00012845"/>
    </source>
</evidence>
<dbReference type="SUPFAM" id="SSF51430">
    <property type="entry name" value="NAD(P)-linked oxidoreductase"/>
    <property type="match status" value="1"/>
</dbReference>
<evidence type="ECO:0000313" key="12">
    <source>
        <dbReference type="EMBL" id="KAF9893311.1"/>
    </source>
</evidence>
<comment type="caution">
    <text evidence="12">The sequence shown here is derived from an EMBL/GenBank/DDBJ whole genome shotgun (WGS) entry which is preliminary data.</text>
</comment>
<keyword evidence="4" id="KW-0859">Xylose metabolism</keyword>
<evidence type="ECO:0000256" key="6">
    <source>
        <dbReference type="ARBA" id="ARBA00023027"/>
    </source>
</evidence>
<comment type="catalytic activity">
    <reaction evidence="8">
        <text>xylitol + NADP(+) = D-xylose + NADPH + H(+)</text>
        <dbReference type="Rhea" id="RHEA:27445"/>
        <dbReference type="ChEBI" id="CHEBI:15378"/>
        <dbReference type="ChEBI" id="CHEBI:17151"/>
        <dbReference type="ChEBI" id="CHEBI:53455"/>
        <dbReference type="ChEBI" id="CHEBI:57783"/>
        <dbReference type="ChEBI" id="CHEBI:58349"/>
        <dbReference type="EC" id="1.1.1.307"/>
    </reaction>
</comment>
<accession>A0AAD4CV59</accession>
<evidence type="ECO:0000256" key="1">
    <source>
        <dbReference type="ARBA" id="ARBA00004722"/>
    </source>
</evidence>
<dbReference type="Proteomes" id="UP001194746">
    <property type="component" value="Unassembled WGS sequence"/>
</dbReference>
<reference evidence="12" key="2">
    <citation type="submission" date="2020-02" db="EMBL/GenBank/DDBJ databases">
        <authorList>
            <person name="Gilchrist C.L.M."/>
            <person name="Chooi Y.-H."/>
        </authorList>
    </citation>
    <scope>NUCLEOTIDE SEQUENCE</scope>
    <source>
        <strain evidence="12">MST-FP2251</strain>
    </source>
</reference>
<dbReference type="FunFam" id="3.20.20.100:FF:000007">
    <property type="entry name" value="NAD(P)H-dependent D-xylose reductase xyl1"/>
    <property type="match status" value="1"/>
</dbReference>
<evidence type="ECO:0000259" key="11">
    <source>
        <dbReference type="Pfam" id="PF00248"/>
    </source>
</evidence>
<dbReference type="GO" id="GO:0042732">
    <property type="term" value="P:D-xylose metabolic process"/>
    <property type="evidence" value="ECO:0007669"/>
    <property type="project" value="UniProtKB-KW"/>
</dbReference>
<evidence type="ECO:0000256" key="2">
    <source>
        <dbReference type="ARBA" id="ARBA00007905"/>
    </source>
</evidence>
<keyword evidence="13" id="KW-1185">Reference proteome</keyword>
<dbReference type="EC" id="1.1.1.307" evidence="3"/>
<organism evidence="12 13">
    <name type="scientific">Aspergillus nanangensis</name>
    <dbReference type="NCBI Taxonomy" id="2582783"/>
    <lineage>
        <taxon>Eukaryota</taxon>
        <taxon>Fungi</taxon>
        <taxon>Dikarya</taxon>
        <taxon>Ascomycota</taxon>
        <taxon>Pezizomycotina</taxon>
        <taxon>Eurotiomycetes</taxon>
        <taxon>Eurotiomycetidae</taxon>
        <taxon>Eurotiales</taxon>
        <taxon>Aspergillaceae</taxon>
        <taxon>Aspergillus</taxon>
        <taxon>Aspergillus subgen. Circumdati</taxon>
    </lineage>
</organism>
<keyword evidence="4" id="KW-0119">Carbohydrate metabolism</keyword>
<evidence type="ECO:0000256" key="10">
    <source>
        <dbReference type="SAM" id="MobiDB-lite"/>
    </source>
</evidence>
<evidence type="ECO:0000256" key="9">
    <source>
        <dbReference type="ARBA" id="ARBA00049485"/>
    </source>
</evidence>